<protein>
    <recommendedName>
        <fullName evidence="4">Transposase MuDR plant domain-containing protein</fullName>
    </recommendedName>
</protein>
<feature type="compositionally biased region" description="Basic and acidic residues" evidence="1">
    <location>
        <begin position="403"/>
        <end position="413"/>
    </location>
</feature>
<evidence type="ECO:0000313" key="2">
    <source>
        <dbReference type="EMBL" id="KAF9609482.1"/>
    </source>
</evidence>
<feature type="compositionally biased region" description="Acidic residues" evidence="1">
    <location>
        <begin position="184"/>
        <end position="203"/>
    </location>
</feature>
<keyword evidence="3" id="KW-1185">Reference proteome</keyword>
<evidence type="ECO:0000313" key="3">
    <source>
        <dbReference type="Proteomes" id="UP000631114"/>
    </source>
</evidence>
<evidence type="ECO:0000256" key="1">
    <source>
        <dbReference type="SAM" id="MobiDB-lite"/>
    </source>
</evidence>
<name>A0A835I3L4_9MAGN</name>
<feature type="compositionally biased region" description="Acidic residues" evidence="1">
    <location>
        <begin position="83"/>
        <end position="93"/>
    </location>
</feature>
<feature type="region of interest" description="Disordered" evidence="1">
    <location>
        <begin position="83"/>
        <end position="136"/>
    </location>
</feature>
<dbReference type="PANTHER" id="PTHR31973">
    <property type="entry name" value="POLYPROTEIN, PUTATIVE-RELATED"/>
    <property type="match status" value="1"/>
</dbReference>
<dbReference type="EMBL" id="JADFTS010000004">
    <property type="protein sequence ID" value="KAF9609482.1"/>
    <property type="molecule type" value="Genomic_DNA"/>
</dbReference>
<dbReference type="AlphaFoldDB" id="A0A835I3L4"/>
<dbReference type="Proteomes" id="UP000631114">
    <property type="component" value="Unassembled WGS sequence"/>
</dbReference>
<proteinExistence type="predicted"/>
<feature type="compositionally biased region" description="Basic and acidic residues" evidence="1">
    <location>
        <begin position="116"/>
        <end position="129"/>
    </location>
</feature>
<organism evidence="2 3">
    <name type="scientific">Coptis chinensis</name>
    <dbReference type="NCBI Taxonomy" id="261450"/>
    <lineage>
        <taxon>Eukaryota</taxon>
        <taxon>Viridiplantae</taxon>
        <taxon>Streptophyta</taxon>
        <taxon>Embryophyta</taxon>
        <taxon>Tracheophyta</taxon>
        <taxon>Spermatophyta</taxon>
        <taxon>Magnoliopsida</taxon>
        <taxon>Ranunculales</taxon>
        <taxon>Ranunculaceae</taxon>
        <taxon>Coptidoideae</taxon>
        <taxon>Coptis</taxon>
    </lineage>
</organism>
<dbReference type="PANTHER" id="PTHR31973:SF199">
    <property type="entry name" value="SWIM-TYPE DOMAIN-CONTAINING PROTEIN"/>
    <property type="match status" value="1"/>
</dbReference>
<gene>
    <name evidence="2" type="ORF">IFM89_016568</name>
</gene>
<reference evidence="2 3" key="1">
    <citation type="submission" date="2020-10" db="EMBL/GenBank/DDBJ databases">
        <title>The Coptis chinensis genome and diversification of protoberbering-type alkaloids.</title>
        <authorList>
            <person name="Wang B."/>
            <person name="Shu S."/>
            <person name="Song C."/>
            <person name="Liu Y."/>
        </authorList>
    </citation>
    <scope>NUCLEOTIDE SEQUENCE [LARGE SCALE GENOMIC DNA]</scope>
    <source>
        <strain evidence="2">HL-2020</strain>
        <tissue evidence="2">Leaf</tissue>
    </source>
</reference>
<accession>A0A835I3L4</accession>
<feature type="region of interest" description="Disordered" evidence="1">
    <location>
        <begin position="364"/>
        <end position="423"/>
    </location>
</feature>
<sequence>MRVTNQDSGLWKVVKYVGLHNHNLVSSAKWMCMPVCKNFPVAAKMLIDLFHDEGIPEGKTHGVIQLYVVGGNYVVDAIDEDYEEDAIDEDSEEDKLKEGIDEESDSEDSDIASLDHISDDDVDKNKEKGSTGGDIEVEVEANAETDGNQPTEHGHIEADNVEANAETDGNQPTELGDTTGFTENDSDYASESDYDSPITDDEEGGLKRVNSRFPSLPLGCDLFQFEHVIGMKFGSKEELKELLKAYVVTHGYDIRLFRSGTKLLEAVCKGCDWRLWATWMQCEKSFQIKSLKSKHECSRSVKLTAINAAWLAKHYFDRITTNPKWTLSEFQKVENAGEGVAANAHASEGANSYIDANAHATANANAGGRTNMKSKGKEKITNQKPLPLQRGEPISLNDYGVPPKKDGSAETSKKVGSPTRTKAATKNLGVATRSMKVGRQTRTEAGTRRVATRSQKVESPTIILAATRTEAAATKDLGVRPVAAGRVATRSQKVRSPTKSFKQEPEALQQRIWELDQWQQEELLLGHIKWGALQK</sequence>
<dbReference type="OrthoDB" id="1750715at2759"/>
<evidence type="ECO:0008006" key="4">
    <source>
        <dbReference type="Google" id="ProtNLM"/>
    </source>
</evidence>
<comment type="caution">
    <text evidence="2">The sequence shown here is derived from an EMBL/GenBank/DDBJ whole genome shotgun (WGS) entry which is preliminary data.</text>
</comment>
<feature type="region of interest" description="Disordered" evidence="1">
    <location>
        <begin position="162"/>
        <end position="206"/>
    </location>
</feature>
<feature type="compositionally biased region" description="Acidic residues" evidence="1">
    <location>
        <begin position="100"/>
        <end position="110"/>
    </location>
</feature>